<sequence length="165" mass="19042">MNTQRSRIRQITQNLSIPSLTNNFLNRANYTNIYQLRNVQILANQSRNGVRLIGRDLINQNVEFEARRLQMYSRKLINSATYYIWSFFLTQSERNQFINLANNANNINQSRILNSPIDNTVTLDLIARITTPQNIDNPLGNNFLNGTNFIDNNDIESSFLPAGFV</sequence>
<dbReference type="OrthoDB" id="2403497at2759"/>
<proteinExistence type="predicted"/>
<dbReference type="EMBL" id="QKYT01000580">
    <property type="protein sequence ID" value="RIA83353.1"/>
    <property type="molecule type" value="Genomic_DNA"/>
</dbReference>
<comment type="caution">
    <text evidence="1">The sequence shown here is derived from an EMBL/GenBank/DDBJ whole genome shotgun (WGS) entry which is preliminary data.</text>
</comment>
<protein>
    <submittedName>
        <fullName evidence="1">Uncharacterized protein</fullName>
    </submittedName>
</protein>
<reference evidence="1 2" key="1">
    <citation type="submission" date="2018-06" db="EMBL/GenBank/DDBJ databases">
        <title>Comparative genomics reveals the genomic features of Rhizophagus irregularis, R. cerebriforme, R. diaphanum and Gigaspora rosea, and their symbiotic lifestyle signature.</title>
        <authorList>
            <person name="Morin E."/>
            <person name="San Clemente H."/>
            <person name="Chen E.C.H."/>
            <person name="De La Providencia I."/>
            <person name="Hainaut M."/>
            <person name="Kuo A."/>
            <person name="Kohler A."/>
            <person name="Murat C."/>
            <person name="Tang N."/>
            <person name="Roy S."/>
            <person name="Loubradou J."/>
            <person name="Henrissat B."/>
            <person name="Grigoriev I.V."/>
            <person name="Corradi N."/>
            <person name="Roux C."/>
            <person name="Martin F.M."/>
        </authorList>
    </citation>
    <scope>NUCLEOTIDE SEQUENCE [LARGE SCALE GENOMIC DNA]</scope>
    <source>
        <strain evidence="1 2">DAOM 227022</strain>
    </source>
</reference>
<dbReference type="Proteomes" id="UP000265703">
    <property type="component" value="Unassembled WGS sequence"/>
</dbReference>
<name>A0A397SAJ9_9GLOM</name>
<gene>
    <name evidence="1" type="ORF">C1645_833965</name>
</gene>
<accession>A0A397SAJ9</accession>
<evidence type="ECO:0000313" key="1">
    <source>
        <dbReference type="EMBL" id="RIA83353.1"/>
    </source>
</evidence>
<evidence type="ECO:0000313" key="2">
    <source>
        <dbReference type="Proteomes" id="UP000265703"/>
    </source>
</evidence>
<organism evidence="1 2">
    <name type="scientific">Glomus cerebriforme</name>
    <dbReference type="NCBI Taxonomy" id="658196"/>
    <lineage>
        <taxon>Eukaryota</taxon>
        <taxon>Fungi</taxon>
        <taxon>Fungi incertae sedis</taxon>
        <taxon>Mucoromycota</taxon>
        <taxon>Glomeromycotina</taxon>
        <taxon>Glomeromycetes</taxon>
        <taxon>Glomerales</taxon>
        <taxon>Glomeraceae</taxon>
        <taxon>Glomus</taxon>
    </lineage>
</organism>
<keyword evidence="2" id="KW-1185">Reference proteome</keyword>
<dbReference type="AlphaFoldDB" id="A0A397SAJ9"/>